<dbReference type="PANTHER" id="PTHR46401:SF2">
    <property type="entry name" value="GLYCOSYLTRANSFERASE WBBK-RELATED"/>
    <property type="match status" value="1"/>
</dbReference>
<dbReference type="InterPro" id="IPR001296">
    <property type="entry name" value="Glyco_trans_1"/>
</dbReference>
<protein>
    <submittedName>
        <fullName evidence="3">Glycosyltransferase</fullName>
        <ecNumber evidence="3">2.4.-.-</ecNumber>
    </submittedName>
</protein>
<dbReference type="Pfam" id="PF00534">
    <property type="entry name" value="Glycos_transf_1"/>
    <property type="match status" value="1"/>
</dbReference>
<keyword evidence="3" id="KW-0328">Glycosyltransferase</keyword>
<dbReference type="SUPFAM" id="SSF53756">
    <property type="entry name" value="UDP-Glycosyltransferase/glycogen phosphorylase"/>
    <property type="match status" value="1"/>
</dbReference>
<accession>A0AB39WPT3</accession>
<gene>
    <name evidence="3" type="ORF">AB3G32_01705</name>
</gene>
<organism evidence="3">
    <name type="scientific">Flavobacterium sp. WC2429</name>
    <dbReference type="NCBI Taxonomy" id="3234140"/>
    <lineage>
        <taxon>Bacteria</taxon>
        <taxon>Pseudomonadati</taxon>
        <taxon>Bacteroidota</taxon>
        <taxon>Flavobacteriia</taxon>
        <taxon>Flavobacteriales</taxon>
        <taxon>Flavobacteriaceae</taxon>
        <taxon>Flavobacterium</taxon>
    </lineage>
</organism>
<evidence type="ECO:0000256" key="1">
    <source>
        <dbReference type="ARBA" id="ARBA00022679"/>
    </source>
</evidence>
<dbReference type="Gene3D" id="3.40.50.2000">
    <property type="entry name" value="Glycogen Phosphorylase B"/>
    <property type="match status" value="2"/>
</dbReference>
<dbReference type="AlphaFoldDB" id="A0AB39WPT3"/>
<dbReference type="GO" id="GO:0009103">
    <property type="term" value="P:lipopolysaccharide biosynthetic process"/>
    <property type="evidence" value="ECO:0007669"/>
    <property type="project" value="TreeGrafter"/>
</dbReference>
<reference evidence="3" key="1">
    <citation type="submission" date="2024-07" db="EMBL/GenBank/DDBJ databases">
        <authorList>
            <person name="Biller S.J."/>
        </authorList>
    </citation>
    <scope>NUCLEOTIDE SEQUENCE</scope>
    <source>
        <strain evidence="3">WC2429</strain>
    </source>
</reference>
<evidence type="ECO:0000313" key="3">
    <source>
        <dbReference type="EMBL" id="XDV02387.1"/>
    </source>
</evidence>
<evidence type="ECO:0000259" key="2">
    <source>
        <dbReference type="Pfam" id="PF00534"/>
    </source>
</evidence>
<dbReference type="EMBL" id="CP165627">
    <property type="protein sequence ID" value="XDV02387.1"/>
    <property type="molecule type" value="Genomic_DNA"/>
</dbReference>
<feature type="domain" description="Glycosyl transferase family 1" evidence="2">
    <location>
        <begin position="203"/>
        <end position="378"/>
    </location>
</feature>
<dbReference type="EC" id="2.4.-.-" evidence="3"/>
<keyword evidence="1 3" id="KW-0808">Transferase</keyword>
<proteinExistence type="predicted"/>
<name>A0AB39WPT3_9FLAO</name>
<dbReference type="GO" id="GO:0016757">
    <property type="term" value="F:glycosyltransferase activity"/>
    <property type="evidence" value="ECO:0007669"/>
    <property type="project" value="UniProtKB-KW"/>
</dbReference>
<dbReference type="RefSeq" id="WP_369765673.1">
    <property type="nucleotide sequence ID" value="NZ_CP165627.1"/>
</dbReference>
<dbReference type="PANTHER" id="PTHR46401">
    <property type="entry name" value="GLYCOSYLTRANSFERASE WBBK-RELATED"/>
    <property type="match status" value="1"/>
</dbReference>
<sequence length="401" mass="45565">MLKILHIISGASPETGGPIQGIRNYEKALFDLGVQRDLVCFENPEAIKGWGFPSTLNVIGLGQSKTGWQYNKKFVPWLEANVIKYDHIIMDGMWSYHTYATIKVIHKLRRKKLFVPKVYLMPHGMLDPWFQKDEKRRIKAIRNYIYWYLIEQKVVNSVDGLLFTCQEELLLARTTFPGYNPKKEYNIGFGIVTPPKASSTMIDEFYEKFDINKEQSYLLFLSRIHPKKGVDLLLEAYADLLSNNESIDQIPQLIIAGSGLDTDYGKELEEYVTAHPVLKEKVQFVGHLGGDLKWGAIYGCEAFILPSHQENFGIAIAEALACSKAVLITNKVNIFREIEKGKGGLVAGDTESGTYKNLHNWLSLSSEEKKKMGVNAYSVYQQHFNIENAAKTYFTTMTAPK</sequence>